<dbReference type="GO" id="GO:0005576">
    <property type="term" value="C:extracellular region"/>
    <property type="evidence" value="ECO:0007669"/>
    <property type="project" value="UniProtKB-SubCell"/>
</dbReference>
<keyword evidence="7" id="KW-1185">Reference proteome</keyword>
<proteinExistence type="inferred from homology"/>
<dbReference type="AlphaFoldDB" id="A0AAV0Z0L4"/>
<evidence type="ECO:0000313" key="6">
    <source>
        <dbReference type="EMBL" id="CAI8592016.1"/>
    </source>
</evidence>
<keyword evidence="4 5" id="KW-0732">Signal</keyword>
<name>A0AAV0Z0L4_VICFA</name>
<evidence type="ECO:0000256" key="2">
    <source>
        <dbReference type="ARBA" id="ARBA00006722"/>
    </source>
</evidence>
<evidence type="ECO:0000313" key="7">
    <source>
        <dbReference type="Proteomes" id="UP001157006"/>
    </source>
</evidence>
<accession>A0AAV0Z0L4</accession>
<dbReference type="InterPro" id="IPR010682">
    <property type="entry name" value="SCRL"/>
</dbReference>
<reference evidence="6 7" key="1">
    <citation type="submission" date="2023-01" db="EMBL/GenBank/DDBJ databases">
        <authorList>
            <person name="Kreplak J."/>
        </authorList>
    </citation>
    <scope>NUCLEOTIDE SEQUENCE [LARGE SCALE GENOMIC DNA]</scope>
</reference>
<evidence type="ECO:0000256" key="5">
    <source>
        <dbReference type="SAM" id="SignalP"/>
    </source>
</evidence>
<evidence type="ECO:0000256" key="1">
    <source>
        <dbReference type="ARBA" id="ARBA00004613"/>
    </source>
</evidence>
<dbReference type="Proteomes" id="UP001157006">
    <property type="component" value="Chromosome 1S"/>
</dbReference>
<feature type="signal peptide" evidence="5">
    <location>
        <begin position="1"/>
        <end position="22"/>
    </location>
</feature>
<dbReference type="GO" id="GO:0007165">
    <property type="term" value="P:signal transduction"/>
    <property type="evidence" value="ECO:0007669"/>
    <property type="project" value="InterPro"/>
</dbReference>
<feature type="chain" id="PRO_5043438048" evidence="5">
    <location>
        <begin position="23"/>
        <end position="142"/>
    </location>
</feature>
<evidence type="ECO:0000256" key="3">
    <source>
        <dbReference type="ARBA" id="ARBA00022525"/>
    </source>
</evidence>
<protein>
    <submittedName>
        <fullName evidence="6">Uncharacterized protein</fullName>
    </submittedName>
</protein>
<keyword evidence="3" id="KW-0964">Secreted</keyword>
<evidence type="ECO:0000256" key="4">
    <source>
        <dbReference type="ARBA" id="ARBA00022729"/>
    </source>
</evidence>
<comment type="subcellular location">
    <subcellularLocation>
        <location evidence="1">Secreted</location>
    </subcellularLocation>
</comment>
<dbReference type="EMBL" id="OX451735">
    <property type="protein sequence ID" value="CAI8592016.1"/>
    <property type="molecule type" value="Genomic_DNA"/>
</dbReference>
<comment type="similarity">
    <text evidence="2">Belongs to the DEFL family.</text>
</comment>
<sequence length="142" mass="15756">MKLGCILVFVCTFSTFLSLTLGSASTEVNLSFCPRHLDLPGKCSTSRSCGLDMNAALGASAMVQDCICEDLANNMHRCTCCCKCQIVKDRKTLFLASIFVDGQLNYKLFFKSNKFVLQERLHELSSQNQVQEKALPTSSIFH</sequence>
<gene>
    <name evidence="6" type="ORF">VFH_I018000</name>
</gene>
<organism evidence="6 7">
    <name type="scientific">Vicia faba</name>
    <name type="common">Broad bean</name>
    <name type="synonym">Faba vulgaris</name>
    <dbReference type="NCBI Taxonomy" id="3906"/>
    <lineage>
        <taxon>Eukaryota</taxon>
        <taxon>Viridiplantae</taxon>
        <taxon>Streptophyta</taxon>
        <taxon>Embryophyta</taxon>
        <taxon>Tracheophyta</taxon>
        <taxon>Spermatophyta</taxon>
        <taxon>Magnoliopsida</taxon>
        <taxon>eudicotyledons</taxon>
        <taxon>Gunneridae</taxon>
        <taxon>Pentapetalae</taxon>
        <taxon>rosids</taxon>
        <taxon>fabids</taxon>
        <taxon>Fabales</taxon>
        <taxon>Fabaceae</taxon>
        <taxon>Papilionoideae</taxon>
        <taxon>50 kb inversion clade</taxon>
        <taxon>NPAAA clade</taxon>
        <taxon>Hologalegina</taxon>
        <taxon>IRL clade</taxon>
        <taxon>Fabeae</taxon>
        <taxon>Vicia</taxon>
    </lineage>
</organism>
<dbReference type="PANTHER" id="PTHR34450:SF9">
    <property type="entry name" value="DEFENSIN-LIKE PROTEIN 242-RELATED"/>
    <property type="match status" value="1"/>
</dbReference>
<dbReference type="PANTHER" id="PTHR34450">
    <property type="entry name" value="DEFENSIN-LIKE PROTEIN 245-RELATED"/>
    <property type="match status" value="1"/>
</dbReference>